<keyword evidence="12" id="KW-1185">Reference proteome</keyword>
<feature type="transmembrane region" description="Helical" evidence="9">
    <location>
        <begin position="835"/>
        <end position="859"/>
    </location>
</feature>
<dbReference type="Gene3D" id="3.40.50.300">
    <property type="entry name" value="P-loop containing nucleotide triphosphate hydrolases"/>
    <property type="match status" value="2"/>
</dbReference>
<dbReference type="InterPro" id="IPR017871">
    <property type="entry name" value="ABC_transporter-like_CS"/>
</dbReference>
<comment type="subcellular location">
    <subcellularLocation>
        <location evidence="1">Membrane</location>
    </subcellularLocation>
</comment>
<dbReference type="CDD" id="cd18592">
    <property type="entry name" value="ABC_6TM_MRP5_8_9_D1"/>
    <property type="match status" value="1"/>
</dbReference>
<feature type="region of interest" description="Disordered" evidence="8">
    <location>
        <begin position="1"/>
        <end position="20"/>
    </location>
</feature>
<dbReference type="CDD" id="cd03244">
    <property type="entry name" value="ABCC_MRP_domain2"/>
    <property type="match status" value="1"/>
</dbReference>
<keyword evidence="5" id="KW-0067">ATP-binding</keyword>
<feature type="transmembrane region" description="Helical" evidence="9">
    <location>
        <begin position="306"/>
        <end position="324"/>
    </location>
</feature>
<dbReference type="InterPro" id="IPR003439">
    <property type="entry name" value="ABC_transporter-like_ATP-bd"/>
</dbReference>
<evidence type="ECO:0000256" key="7">
    <source>
        <dbReference type="ARBA" id="ARBA00023136"/>
    </source>
</evidence>
<feature type="compositionally biased region" description="Basic and acidic residues" evidence="8">
    <location>
        <begin position="9"/>
        <end position="20"/>
    </location>
</feature>
<proteinExistence type="predicted"/>
<dbReference type="SUPFAM" id="SSF90123">
    <property type="entry name" value="ABC transporter transmembrane region"/>
    <property type="match status" value="2"/>
</dbReference>
<evidence type="ECO:0000256" key="6">
    <source>
        <dbReference type="ARBA" id="ARBA00022989"/>
    </source>
</evidence>
<name>A0ABM1SFP4_LIMPO</name>
<feature type="transmembrane region" description="Helical" evidence="9">
    <location>
        <begin position="1073"/>
        <end position="1091"/>
    </location>
</feature>
<feature type="domain" description="ABC transmembrane type-1" evidence="11">
    <location>
        <begin position="171"/>
        <end position="447"/>
    </location>
</feature>
<feature type="domain" description="ABC transporter" evidence="10">
    <location>
        <begin position="525"/>
        <end position="746"/>
    </location>
</feature>
<sequence length="1405" mass="156754">MPTGLSSTEKGKNHSDERHSFIDNLTDSQSEMSKTAEEISIGDSSAGWQGVYRPTTVTIKYERKKGFSKYKESLKHLLPVRIRTGPGTMMPVDQTGCIAFSLFSWITPLMWRAFRRGLTSSDMYQCSPIDGSRANGARFSSHWDEEVKIKGLHAASLSSVIWKFIKTRIIFACLAYVCCLGFGFLGPTIFLRNLLESIGSHFYEEKIKWVVGLFLTEFFRIYFLTLLWAINTRTALRASAGVMTLLYRKVMRLRVVACKSAGELINYFANDTQKVFSMVNQVPLVIGGPLVVIGSVIYIWCLIGPYALISVAVFIFTYSLQVGVSRLSLAFRKKAIKATDERVSLVADLLTYVKLIKLYAWEHPFSESVSDLRDQERNLLEKGHYLQVFSTSVSVLTPVLANIFTILAYTMTAHSLSAAEAFTIVMANYIASHGIKTLPMCIKDIVNGKVAIKRLQSILQLEEKENYSTLPSNPENAVYISKATLSWEQSVPSLSHKSCKPTKGELNLSVTDTEKVPHPDPEASVDTALVSSNFSTSLPALLDISFVMKRGSLIGVCGQVGSGKSSLIGALLGQMHLRHGQVSVRGSLAYVPQHPWILNSSIRENILFGLPFQSKRYYEAVYCCSLTEDIAALPGGDETEVGERGVTLSGGQKQRISLARALYSDAELYLLDDPLSCVDASVARHIFQHYIKGALRGKSVILVAHQLQYIQECDEVVLMHEGKIIEQGTDGELKNKDGEYAALIKSYIKREDELEDRKLATVVKGFSRSVEEFETRAKVQCHSRSTSTSINASASLSDIAETNLADVRLMTEEEIKQGDISFDTYRSYILAAGGYIVSFLVLIWFILQAACIAFSNWWLSYWLSQGSGNSSSNGVITENPEIEFYQMVYGLSVCVMITIGLILGYLFTKTTMKAASNLHDNVFIRIFRSPMHFFDTIPCGRILNIFTRDIDEVDSQLPVVMDAFLQRVMIIVFNLLLVAFVSPWFLVVLAVLLVGFGLLQRIFRVALRDLKRQENVTRSPIYSHISASADGLATICAYQKQEDFVEKFCQLVDTNSSPLYLYHSSIRWLGCRMDGLSVVMILIITVLVVIIEKEVGAAYAGLAIAVAMQLSGMFQYAVRLGCDLETRFTSVERIHSYIQELESEAPPILENNRPSPDWPTRGRISFRRVCMRYRPGLPLVLKELTFDISPQEKIGIVGRTGAGKSSIGAVLFRLTELTSGTIHIDGVDVSKLGLEDLRSRMSVIPQDPVLFHGTVRYNLDPFQRNTDKEMWEALEKTHMKEKVLLLDGGLDASVVEHGANFSVGERQLLCMARAFLRCTKVLLLDEATAAIDLETDHLIQQTIKEVFAESTVLIIAHRLSTVLNCDRVMVLQEGKIVEFEDPSVLSSNPQSIFTQMLSDRSTSKL</sequence>
<dbReference type="InterPro" id="IPR003593">
    <property type="entry name" value="AAA+_ATPase"/>
</dbReference>
<feature type="transmembrane region" description="Helical" evidence="9">
    <location>
        <begin position="282"/>
        <end position="300"/>
    </location>
</feature>
<dbReference type="Pfam" id="PF00664">
    <property type="entry name" value="ABC_membrane"/>
    <property type="match status" value="2"/>
</dbReference>
<dbReference type="CDD" id="cd18599">
    <property type="entry name" value="ABC_6TM_MRP5_8_9_D2"/>
    <property type="match status" value="1"/>
</dbReference>
<organism evidence="12 14">
    <name type="scientific">Limulus polyphemus</name>
    <name type="common">Atlantic horseshoe crab</name>
    <dbReference type="NCBI Taxonomy" id="6850"/>
    <lineage>
        <taxon>Eukaryota</taxon>
        <taxon>Metazoa</taxon>
        <taxon>Ecdysozoa</taxon>
        <taxon>Arthropoda</taxon>
        <taxon>Chelicerata</taxon>
        <taxon>Merostomata</taxon>
        <taxon>Xiphosura</taxon>
        <taxon>Limulidae</taxon>
        <taxon>Limulus</taxon>
    </lineage>
</organism>
<dbReference type="InterPro" id="IPR050173">
    <property type="entry name" value="ABC_transporter_C-like"/>
</dbReference>
<evidence type="ECO:0000256" key="3">
    <source>
        <dbReference type="ARBA" id="ARBA00022692"/>
    </source>
</evidence>
<gene>
    <name evidence="13 14" type="primary">LOC106460103</name>
</gene>
<dbReference type="PANTHER" id="PTHR24223:SF447">
    <property type="entry name" value="MULTIDRUG RESISTANCE-ASSOCIATED PROTEIN 5"/>
    <property type="match status" value="1"/>
</dbReference>
<feature type="transmembrane region" description="Helical" evidence="9">
    <location>
        <begin position="209"/>
        <end position="230"/>
    </location>
</feature>
<feature type="transmembrane region" description="Helical" evidence="9">
    <location>
        <begin position="887"/>
        <end position="907"/>
    </location>
</feature>
<evidence type="ECO:0000259" key="11">
    <source>
        <dbReference type="PROSITE" id="PS50929"/>
    </source>
</evidence>
<protein>
    <submittedName>
        <fullName evidence="13 14">Multidrug resistance-associated protein 5-like</fullName>
    </submittedName>
</protein>
<evidence type="ECO:0000256" key="4">
    <source>
        <dbReference type="ARBA" id="ARBA00022741"/>
    </source>
</evidence>
<feature type="domain" description="ABC transporter" evidence="10">
    <location>
        <begin position="1164"/>
        <end position="1398"/>
    </location>
</feature>
<dbReference type="InterPro" id="IPR027417">
    <property type="entry name" value="P-loop_NTPase"/>
</dbReference>
<dbReference type="InterPro" id="IPR011527">
    <property type="entry name" value="ABC1_TM_dom"/>
</dbReference>
<evidence type="ECO:0000256" key="2">
    <source>
        <dbReference type="ARBA" id="ARBA00022448"/>
    </source>
</evidence>
<dbReference type="SMART" id="SM00382">
    <property type="entry name" value="AAA"/>
    <property type="match status" value="2"/>
</dbReference>
<evidence type="ECO:0000313" key="12">
    <source>
        <dbReference type="Proteomes" id="UP000694941"/>
    </source>
</evidence>
<keyword evidence="2" id="KW-0813">Transport</keyword>
<evidence type="ECO:0000256" key="1">
    <source>
        <dbReference type="ARBA" id="ARBA00004370"/>
    </source>
</evidence>
<feature type="domain" description="ABC transmembrane type-1" evidence="11">
    <location>
        <begin position="839"/>
        <end position="1126"/>
    </location>
</feature>
<evidence type="ECO:0000256" key="5">
    <source>
        <dbReference type="ARBA" id="ARBA00022840"/>
    </source>
</evidence>
<dbReference type="CDD" id="cd03250">
    <property type="entry name" value="ABCC_MRP_domain1"/>
    <property type="match status" value="1"/>
</dbReference>
<evidence type="ECO:0000259" key="10">
    <source>
        <dbReference type="PROSITE" id="PS50893"/>
    </source>
</evidence>
<dbReference type="InterPro" id="IPR036640">
    <property type="entry name" value="ABC1_TM_sf"/>
</dbReference>
<keyword evidence="3 9" id="KW-0812">Transmembrane</keyword>
<dbReference type="RefSeq" id="XP_022242449.1">
    <property type="nucleotide sequence ID" value="XM_022386741.1"/>
</dbReference>
<dbReference type="PROSITE" id="PS50893">
    <property type="entry name" value="ABC_TRANSPORTER_2"/>
    <property type="match status" value="2"/>
</dbReference>
<dbReference type="PROSITE" id="PS50929">
    <property type="entry name" value="ABC_TM1F"/>
    <property type="match status" value="2"/>
</dbReference>
<dbReference type="RefSeq" id="XP_022242448.1">
    <property type="nucleotide sequence ID" value="XM_022386740.1"/>
</dbReference>
<evidence type="ECO:0000313" key="13">
    <source>
        <dbReference type="RefSeq" id="XP_022242448.1"/>
    </source>
</evidence>
<evidence type="ECO:0000256" key="8">
    <source>
        <dbReference type="SAM" id="MobiDB-lite"/>
    </source>
</evidence>
<dbReference type="PANTHER" id="PTHR24223">
    <property type="entry name" value="ATP-BINDING CASSETTE SUB-FAMILY C"/>
    <property type="match status" value="1"/>
</dbReference>
<keyword evidence="7 9" id="KW-0472">Membrane</keyword>
<dbReference type="SUPFAM" id="SSF52540">
    <property type="entry name" value="P-loop containing nucleoside triphosphate hydrolases"/>
    <property type="match status" value="2"/>
</dbReference>
<dbReference type="Gene3D" id="1.20.1560.10">
    <property type="entry name" value="ABC transporter type 1, transmembrane domain"/>
    <property type="match status" value="2"/>
</dbReference>
<feature type="transmembrane region" description="Helical" evidence="9">
    <location>
        <begin position="1097"/>
        <end position="1118"/>
    </location>
</feature>
<dbReference type="Proteomes" id="UP000694941">
    <property type="component" value="Unplaced"/>
</dbReference>
<dbReference type="PROSITE" id="PS00211">
    <property type="entry name" value="ABC_TRANSPORTER_1"/>
    <property type="match status" value="2"/>
</dbReference>
<dbReference type="GeneID" id="106460103"/>
<keyword evidence="6 9" id="KW-1133">Transmembrane helix</keyword>
<keyword evidence="4" id="KW-0547">Nucleotide-binding</keyword>
<accession>A0ABM1SFP4</accession>
<feature type="transmembrane region" description="Helical" evidence="9">
    <location>
        <begin position="169"/>
        <end position="189"/>
    </location>
</feature>
<evidence type="ECO:0000313" key="14">
    <source>
        <dbReference type="RefSeq" id="XP_022242449.1"/>
    </source>
</evidence>
<evidence type="ECO:0000256" key="9">
    <source>
        <dbReference type="SAM" id="Phobius"/>
    </source>
</evidence>
<reference evidence="13 14" key="1">
    <citation type="submission" date="2025-05" db="UniProtKB">
        <authorList>
            <consortium name="RefSeq"/>
        </authorList>
    </citation>
    <scope>IDENTIFICATION</scope>
    <source>
        <tissue evidence="13 14">Muscle</tissue>
    </source>
</reference>
<dbReference type="Pfam" id="PF00005">
    <property type="entry name" value="ABC_tran"/>
    <property type="match status" value="2"/>
</dbReference>